<feature type="domain" description="Alcohol dehydrogenase iron-type/glycerol dehydrogenase GldA" evidence="4">
    <location>
        <begin position="14"/>
        <end position="180"/>
    </location>
</feature>
<evidence type="ECO:0000256" key="2">
    <source>
        <dbReference type="ARBA" id="ARBA00023002"/>
    </source>
</evidence>
<dbReference type="AlphaFoldDB" id="A0A3E0HFR5"/>
<evidence type="ECO:0000259" key="5">
    <source>
        <dbReference type="Pfam" id="PF25137"/>
    </source>
</evidence>
<keyword evidence="3" id="KW-0520">NAD</keyword>
<comment type="similarity">
    <text evidence="1">Belongs to the iron-containing alcohol dehydrogenase family.</text>
</comment>
<keyword evidence="7" id="KW-1185">Reference proteome</keyword>
<proteinExistence type="inferred from homology"/>
<dbReference type="InterPro" id="IPR039697">
    <property type="entry name" value="Alcohol_dehydrogenase_Fe"/>
</dbReference>
<reference evidence="6 7" key="1">
    <citation type="submission" date="2018-08" db="EMBL/GenBank/DDBJ databases">
        <title>Genomic Encyclopedia of Archaeal and Bacterial Type Strains, Phase II (KMG-II): from individual species to whole genera.</title>
        <authorList>
            <person name="Goeker M."/>
        </authorList>
    </citation>
    <scope>NUCLEOTIDE SEQUENCE [LARGE SCALE GENOMIC DNA]</scope>
    <source>
        <strain evidence="6 7">DSM 45791</strain>
    </source>
</reference>
<gene>
    <name evidence="6" type="ORF">BCF44_10838</name>
</gene>
<name>A0A3E0HFR5_9PSEU</name>
<dbReference type="EMBL" id="QUNO01000008">
    <property type="protein sequence ID" value="REH44558.1"/>
    <property type="molecule type" value="Genomic_DNA"/>
</dbReference>
<organism evidence="6 7">
    <name type="scientific">Kutzneria buriramensis</name>
    <dbReference type="NCBI Taxonomy" id="1045776"/>
    <lineage>
        <taxon>Bacteria</taxon>
        <taxon>Bacillati</taxon>
        <taxon>Actinomycetota</taxon>
        <taxon>Actinomycetes</taxon>
        <taxon>Pseudonocardiales</taxon>
        <taxon>Pseudonocardiaceae</taxon>
        <taxon>Kutzneria</taxon>
    </lineage>
</organism>
<dbReference type="GO" id="GO:0004022">
    <property type="term" value="F:alcohol dehydrogenase (NAD+) activity"/>
    <property type="evidence" value="ECO:0007669"/>
    <property type="project" value="UniProtKB-ARBA"/>
</dbReference>
<dbReference type="Pfam" id="PF00465">
    <property type="entry name" value="Fe-ADH"/>
    <property type="match status" value="1"/>
</dbReference>
<dbReference type="PROSITE" id="PS00913">
    <property type="entry name" value="ADH_IRON_1"/>
    <property type="match status" value="1"/>
</dbReference>
<evidence type="ECO:0000256" key="3">
    <source>
        <dbReference type="ARBA" id="ARBA00023027"/>
    </source>
</evidence>
<dbReference type="InterPro" id="IPR056798">
    <property type="entry name" value="ADH_Fe_C"/>
</dbReference>
<dbReference type="CDD" id="cd08551">
    <property type="entry name" value="Fe-ADH"/>
    <property type="match status" value="1"/>
</dbReference>
<dbReference type="GO" id="GO:0046872">
    <property type="term" value="F:metal ion binding"/>
    <property type="evidence" value="ECO:0007669"/>
    <property type="project" value="InterPro"/>
</dbReference>
<comment type="caution">
    <text evidence="6">The sequence shown here is derived from an EMBL/GenBank/DDBJ whole genome shotgun (WGS) entry which is preliminary data.</text>
</comment>
<dbReference type="PROSITE" id="PS00060">
    <property type="entry name" value="ADH_IRON_2"/>
    <property type="match status" value="1"/>
</dbReference>
<dbReference type="PANTHER" id="PTHR11496:SF102">
    <property type="entry name" value="ALCOHOL DEHYDROGENASE 4"/>
    <property type="match status" value="1"/>
</dbReference>
<evidence type="ECO:0000313" key="6">
    <source>
        <dbReference type="EMBL" id="REH44558.1"/>
    </source>
</evidence>
<dbReference type="SUPFAM" id="SSF56796">
    <property type="entry name" value="Dehydroquinate synthase-like"/>
    <property type="match status" value="1"/>
</dbReference>
<dbReference type="Pfam" id="PF25137">
    <property type="entry name" value="ADH_Fe_C"/>
    <property type="match status" value="1"/>
</dbReference>
<keyword evidence="2" id="KW-0560">Oxidoreductase</keyword>
<evidence type="ECO:0000313" key="7">
    <source>
        <dbReference type="Proteomes" id="UP000256269"/>
    </source>
</evidence>
<dbReference type="InterPro" id="IPR018211">
    <property type="entry name" value="ADH_Fe_CS"/>
</dbReference>
<dbReference type="FunFam" id="3.40.50.1970:FF:000003">
    <property type="entry name" value="Alcohol dehydrogenase, iron-containing"/>
    <property type="match status" value="1"/>
</dbReference>
<dbReference type="OrthoDB" id="323926at2"/>
<dbReference type="Gene3D" id="3.40.50.1970">
    <property type="match status" value="1"/>
</dbReference>
<dbReference type="Gene3D" id="1.20.1090.10">
    <property type="entry name" value="Dehydroquinate synthase-like - alpha domain"/>
    <property type="match status" value="1"/>
</dbReference>
<evidence type="ECO:0000256" key="1">
    <source>
        <dbReference type="ARBA" id="ARBA00007358"/>
    </source>
</evidence>
<protein>
    <submittedName>
        <fullName evidence="6">Alcohol dehydrogenase/alcohol dehydrogenase</fullName>
    </submittedName>
</protein>
<dbReference type="Proteomes" id="UP000256269">
    <property type="component" value="Unassembled WGS sequence"/>
</dbReference>
<dbReference type="RefSeq" id="WP_116176515.1">
    <property type="nucleotide sequence ID" value="NZ_CP144375.1"/>
</dbReference>
<accession>A0A3E0HFR5</accession>
<dbReference type="PANTHER" id="PTHR11496">
    <property type="entry name" value="ALCOHOL DEHYDROGENASE"/>
    <property type="match status" value="1"/>
</dbReference>
<dbReference type="InterPro" id="IPR001670">
    <property type="entry name" value="ADH_Fe/GldA"/>
</dbReference>
<feature type="domain" description="Fe-containing alcohol dehydrogenase-like C-terminal" evidence="5">
    <location>
        <begin position="191"/>
        <end position="378"/>
    </location>
</feature>
<sequence length="379" mass="38953">MSGVGSLSIEPTARVEFGPGVVQRLPEFVADLGFSRAFVVTDRGLRAAGIVDRVVKVLDPAGVETAVYEDISPNPSTVEIDRGAAGAREFGSAVIIALGGGSPLDAAKGISLLVGNASSVAADADSLWDAAPGLPLIAVPTTSGTGAETNGFGVIEDAHACRKVYIGHSSVRPRIAVLDPELTLCLPARVTAATGIDALVHGVESLASRGANAFSRAYAFQAVSLVSRWLPTAYRDGSDLEARSQLMLGAHLAGRALTISGLGLVHGIGHAITAHTGTPHGIALAAVFEDVMRFSLTEAADAYAEAARAMGVEPAADAAIDSVQFLCGVVDVRRPLRDLGATTDLLPSMAAAAVADAVTKNTPRLPTEPEVLELLHNVY</sequence>
<evidence type="ECO:0000259" key="4">
    <source>
        <dbReference type="Pfam" id="PF00465"/>
    </source>
</evidence>